<feature type="transmembrane region" description="Helical" evidence="2">
    <location>
        <begin position="12"/>
        <end position="30"/>
    </location>
</feature>
<organism evidence="3 4">
    <name type="scientific">Candidatus Giovannonibacteria bacterium GW2011_GWA2_45_21</name>
    <dbReference type="NCBI Taxonomy" id="1618649"/>
    <lineage>
        <taxon>Bacteria</taxon>
        <taxon>Candidatus Giovannoniibacteriota</taxon>
    </lineage>
</organism>
<feature type="compositionally biased region" description="Polar residues" evidence="1">
    <location>
        <begin position="36"/>
        <end position="52"/>
    </location>
</feature>
<reference evidence="3 4" key="1">
    <citation type="journal article" date="2015" name="Nature">
        <title>rRNA introns, odd ribosomes, and small enigmatic genomes across a large radiation of phyla.</title>
        <authorList>
            <person name="Brown C.T."/>
            <person name="Hug L.A."/>
            <person name="Thomas B.C."/>
            <person name="Sharon I."/>
            <person name="Castelle C.J."/>
            <person name="Singh A."/>
            <person name="Wilkins M.J."/>
            <person name="Williams K.H."/>
            <person name="Banfield J.F."/>
        </authorList>
    </citation>
    <scope>NUCLEOTIDE SEQUENCE [LARGE SCALE GENOMIC DNA]</scope>
</reference>
<comment type="caution">
    <text evidence="3">The sequence shown here is derived from an EMBL/GenBank/DDBJ whole genome shotgun (WGS) entry which is preliminary data.</text>
</comment>
<feature type="region of interest" description="Disordered" evidence="1">
    <location>
        <begin position="36"/>
        <end position="56"/>
    </location>
</feature>
<sequence length="169" mass="18522">MEQEKKPFYKKRWVIVLAVFFGIGLIGSMFDTSSRQSPSPVVEAQQPQTAETPETPALSFDVPALVGKDVDEIKTILGNPDRGTDPTKAQLELGTTEWSKEYERNGIILSITYEISTGKVIDLFIAKHSESISDILAVGNLSRSDSRYSVELVKAINAKGYTGAIVKAK</sequence>
<dbReference type="AlphaFoldDB" id="A0A0G1Q6Q0"/>
<evidence type="ECO:0000313" key="3">
    <source>
        <dbReference type="EMBL" id="KKU04265.1"/>
    </source>
</evidence>
<dbReference type="Proteomes" id="UP000034696">
    <property type="component" value="Unassembled WGS sequence"/>
</dbReference>
<keyword evidence="2" id="KW-0812">Transmembrane</keyword>
<proteinExistence type="predicted"/>
<dbReference type="EMBL" id="LCKT01000024">
    <property type="protein sequence ID" value="KKU04265.1"/>
    <property type="molecule type" value="Genomic_DNA"/>
</dbReference>
<evidence type="ECO:0000256" key="2">
    <source>
        <dbReference type="SAM" id="Phobius"/>
    </source>
</evidence>
<keyword evidence="2" id="KW-1133">Transmembrane helix</keyword>
<protein>
    <submittedName>
        <fullName evidence="3">Uncharacterized protein</fullName>
    </submittedName>
</protein>
<keyword evidence="2" id="KW-0472">Membrane</keyword>
<gene>
    <name evidence="3" type="ORF">UX06_C0024G0004</name>
</gene>
<evidence type="ECO:0000313" key="4">
    <source>
        <dbReference type="Proteomes" id="UP000034696"/>
    </source>
</evidence>
<evidence type="ECO:0000256" key="1">
    <source>
        <dbReference type="SAM" id="MobiDB-lite"/>
    </source>
</evidence>
<accession>A0A0G1Q6Q0</accession>
<name>A0A0G1Q6Q0_9BACT</name>